<keyword evidence="1" id="KW-0812">Transmembrane</keyword>
<dbReference type="Proteomes" id="UP001372338">
    <property type="component" value="Unassembled WGS sequence"/>
</dbReference>
<gene>
    <name evidence="3" type="ORF">RIF29_38884</name>
</gene>
<dbReference type="EMBL" id="JAYWIO010000008">
    <property type="protein sequence ID" value="KAK7244066.1"/>
    <property type="molecule type" value="Genomic_DNA"/>
</dbReference>
<dbReference type="AlphaFoldDB" id="A0AAN9HPB9"/>
<evidence type="ECO:0000259" key="2">
    <source>
        <dbReference type="Pfam" id="PF08387"/>
    </source>
</evidence>
<reference evidence="3 4" key="1">
    <citation type="submission" date="2024-01" db="EMBL/GenBank/DDBJ databases">
        <title>The genomes of 5 underutilized Papilionoideae crops provide insights into root nodulation and disease resistanc.</title>
        <authorList>
            <person name="Yuan L."/>
        </authorList>
    </citation>
    <scope>NUCLEOTIDE SEQUENCE [LARGE SCALE GENOMIC DNA]</scope>
    <source>
        <strain evidence="3">ZHUSHIDOU_FW_LH</strain>
        <tissue evidence="3">Leaf</tissue>
    </source>
</reference>
<name>A0AAN9HPB9_CROPI</name>
<evidence type="ECO:0000256" key="1">
    <source>
        <dbReference type="SAM" id="Phobius"/>
    </source>
</evidence>
<protein>
    <recommendedName>
        <fullName evidence="2">FBD domain-containing protein</fullName>
    </recommendedName>
</protein>
<proteinExistence type="predicted"/>
<dbReference type="Pfam" id="PF08387">
    <property type="entry name" value="FBD"/>
    <property type="match status" value="1"/>
</dbReference>
<feature type="domain" description="FBD" evidence="2">
    <location>
        <begin position="265"/>
        <end position="299"/>
    </location>
</feature>
<sequence length="337" mass="38159">MNKYDASLVNTWISSALNRGVKSLHVGSHFGLSFSNLTSHFLFNSINLEELVLEVYNCSLVVPTTHFYLGHLKILKLCGIKFTLDDSSYSESLRLSFPVLKEFETVNCSWLIAKGIILDVPLLERIFIKYEQEYPSYEQEKLQFSASRLKEFTYHGYHGYIAKDIVLRDPSSAYNASANIILSNCKEPVAEIGNHAVLLLKQLCQVLAQSRVSTLPPFAMLSYLELGFVSCKVLLVLLQKSPLLKRLVFKGLNKFDKALINSAIVPHCFKTSLQMLKFGNVLGREYELCLAKFCMKNCSRKLKLCDIQDFKGFLLSSTVGHLSGVIMIIRLFVFQIN</sequence>
<evidence type="ECO:0000313" key="3">
    <source>
        <dbReference type="EMBL" id="KAK7244066.1"/>
    </source>
</evidence>
<dbReference type="PANTHER" id="PTHR31900">
    <property type="entry name" value="F-BOX/RNI SUPERFAMILY PROTEIN-RELATED"/>
    <property type="match status" value="1"/>
</dbReference>
<dbReference type="PANTHER" id="PTHR31900:SF32">
    <property type="entry name" value="F-BOX_RNI_FBD-LIKE DOMAIN PROTEIN"/>
    <property type="match status" value="1"/>
</dbReference>
<keyword evidence="1" id="KW-0472">Membrane</keyword>
<comment type="caution">
    <text evidence="3">The sequence shown here is derived from an EMBL/GenBank/DDBJ whole genome shotgun (WGS) entry which is preliminary data.</text>
</comment>
<accession>A0AAN9HPB9</accession>
<dbReference type="InterPro" id="IPR006566">
    <property type="entry name" value="FBD"/>
</dbReference>
<evidence type="ECO:0000313" key="4">
    <source>
        <dbReference type="Proteomes" id="UP001372338"/>
    </source>
</evidence>
<dbReference type="InterPro" id="IPR050232">
    <property type="entry name" value="FBL13/AtMIF1-like"/>
</dbReference>
<keyword evidence="1" id="KW-1133">Transmembrane helix</keyword>
<keyword evidence="4" id="KW-1185">Reference proteome</keyword>
<feature type="transmembrane region" description="Helical" evidence="1">
    <location>
        <begin position="310"/>
        <end position="333"/>
    </location>
</feature>
<organism evidence="3 4">
    <name type="scientific">Crotalaria pallida</name>
    <name type="common">Smooth rattlebox</name>
    <name type="synonym">Crotalaria striata</name>
    <dbReference type="NCBI Taxonomy" id="3830"/>
    <lineage>
        <taxon>Eukaryota</taxon>
        <taxon>Viridiplantae</taxon>
        <taxon>Streptophyta</taxon>
        <taxon>Embryophyta</taxon>
        <taxon>Tracheophyta</taxon>
        <taxon>Spermatophyta</taxon>
        <taxon>Magnoliopsida</taxon>
        <taxon>eudicotyledons</taxon>
        <taxon>Gunneridae</taxon>
        <taxon>Pentapetalae</taxon>
        <taxon>rosids</taxon>
        <taxon>fabids</taxon>
        <taxon>Fabales</taxon>
        <taxon>Fabaceae</taxon>
        <taxon>Papilionoideae</taxon>
        <taxon>50 kb inversion clade</taxon>
        <taxon>genistoids sensu lato</taxon>
        <taxon>core genistoids</taxon>
        <taxon>Crotalarieae</taxon>
        <taxon>Crotalaria</taxon>
    </lineage>
</organism>